<keyword evidence="2" id="KW-1003">Cell membrane</keyword>
<keyword evidence="4 11" id="KW-1133">Transmembrane helix</keyword>
<comment type="similarity">
    <text evidence="10">Belongs to the G-protein coupled receptor 1 family.</text>
</comment>
<evidence type="ECO:0000313" key="14">
    <source>
        <dbReference type="Proteomes" id="UP000001593"/>
    </source>
</evidence>
<dbReference type="PhylomeDB" id="A7RP54"/>
<dbReference type="InterPro" id="IPR000276">
    <property type="entry name" value="GPCR_Rhodpsn"/>
</dbReference>
<keyword evidence="7 10" id="KW-0675">Receptor</keyword>
<evidence type="ECO:0000256" key="4">
    <source>
        <dbReference type="ARBA" id="ARBA00022989"/>
    </source>
</evidence>
<evidence type="ECO:0000256" key="3">
    <source>
        <dbReference type="ARBA" id="ARBA00022692"/>
    </source>
</evidence>
<evidence type="ECO:0000256" key="5">
    <source>
        <dbReference type="ARBA" id="ARBA00023040"/>
    </source>
</evidence>
<feature type="transmembrane region" description="Helical" evidence="11">
    <location>
        <begin position="99"/>
        <end position="119"/>
    </location>
</feature>
<keyword evidence="6 11" id="KW-0472">Membrane</keyword>
<dbReference type="Pfam" id="PF00001">
    <property type="entry name" value="7tm_1"/>
    <property type="match status" value="1"/>
</dbReference>
<feature type="transmembrane region" description="Helical" evidence="11">
    <location>
        <begin position="227"/>
        <end position="248"/>
    </location>
</feature>
<dbReference type="SMART" id="SM01381">
    <property type="entry name" value="7TM_GPCR_Srsx"/>
    <property type="match status" value="1"/>
</dbReference>
<dbReference type="PROSITE" id="PS50262">
    <property type="entry name" value="G_PROTEIN_RECEP_F1_2"/>
    <property type="match status" value="1"/>
</dbReference>
<evidence type="ECO:0000256" key="9">
    <source>
        <dbReference type="ARBA" id="ARBA00023224"/>
    </source>
</evidence>
<evidence type="ECO:0000259" key="12">
    <source>
        <dbReference type="PROSITE" id="PS50262"/>
    </source>
</evidence>
<dbReference type="Proteomes" id="UP000001593">
    <property type="component" value="Unassembled WGS sequence"/>
</dbReference>
<keyword evidence="5 10" id="KW-0297">G-protein coupled receptor</keyword>
<evidence type="ECO:0000313" key="13">
    <source>
        <dbReference type="EMBL" id="EDO46796.1"/>
    </source>
</evidence>
<feature type="domain" description="G-protein coupled receptors family 1 profile" evidence="12">
    <location>
        <begin position="34"/>
        <end position="281"/>
    </location>
</feature>
<accession>A7RP54</accession>
<keyword evidence="3 10" id="KW-0812">Transmembrane</keyword>
<evidence type="ECO:0000256" key="11">
    <source>
        <dbReference type="SAM" id="Phobius"/>
    </source>
</evidence>
<keyword evidence="14" id="KW-1185">Reference proteome</keyword>
<reference evidence="13 14" key="1">
    <citation type="journal article" date="2007" name="Science">
        <title>Sea anemone genome reveals ancestral eumetazoan gene repertoire and genomic organization.</title>
        <authorList>
            <person name="Putnam N.H."/>
            <person name="Srivastava M."/>
            <person name="Hellsten U."/>
            <person name="Dirks B."/>
            <person name="Chapman J."/>
            <person name="Salamov A."/>
            <person name="Terry A."/>
            <person name="Shapiro H."/>
            <person name="Lindquist E."/>
            <person name="Kapitonov V.V."/>
            <person name="Jurka J."/>
            <person name="Genikhovich G."/>
            <person name="Grigoriev I.V."/>
            <person name="Lucas S.M."/>
            <person name="Steele R.E."/>
            <person name="Finnerty J.R."/>
            <person name="Technau U."/>
            <person name="Martindale M.Q."/>
            <person name="Rokhsar D.S."/>
        </authorList>
    </citation>
    <scope>NUCLEOTIDE SEQUENCE [LARGE SCALE GENOMIC DNA]</scope>
    <source>
        <strain evidence="14">CH2 X CH6</strain>
    </source>
</reference>
<dbReference type="STRING" id="45351.A7RP54"/>
<dbReference type="EMBL" id="DS469524">
    <property type="protein sequence ID" value="EDO46796.1"/>
    <property type="molecule type" value="Genomic_DNA"/>
</dbReference>
<feature type="transmembrane region" description="Helical" evidence="11">
    <location>
        <begin position="140"/>
        <end position="158"/>
    </location>
</feature>
<feature type="transmembrane region" description="Helical" evidence="11">
    <location>
        <begin position="23"/>
        <end position="44"/>
    </location>
</feature>
<dbReference type="HOGENOM" id="CLU_009579_14_0_1"/>
<dbReference type="GO" id="GO:0001609">
    <property type="term" value="F:G protein-coupled adenosine receptor activity"/>
    <property type="evidence" value="ECO:0000318"/>
    <property type="project" value="GO_Central"/>
</dbReference>
<dbReference type="InParanoid" id="A7RP54"/>
<dbReference type="GO" id="GO:0005886">
    <property type="term" value="C:plasma membrane"/>
    <property type="evidence" value="ECO:0000318"/>
    <property type="project" value="GO_Central"/>
</dbReference>
<evidence type="ECO:0000256" key="8">
    <source>
        <dbReference type="ARBA" id="ARBA00023180"/>
    </source>
</evidence>
<dbReference type="InterPro" id="IPR017452">
    <property type="entry name" value="GPCR_Rhodpsn_7TM"/>
</dbReference>
<evidence type="ECO:0000256" key="1">
    <source>
        <dbReference type="ARBA" id="ARBA00004651"/>
    </source>
</evidence>
<dbReference type="eggNOG" id="KOG3656">
    <property type="taxonomic scope" value="Eukaryota"/>
</dbReference>
<protein>
    <recommendedName>
        <fullName evidence="12">G-protein coupled receptors family 1 profile domain-containing protein</fullName>
    </recommendedName>
</protein>
<gene>
    <name evidence="13" type="ORF">NEMVEDRAFT_v1g199985</name>
</gene>
<dbReference type="Gene3D" id="1.20.1070.10">
    <property type="entry name" value="Rhodopsin 7-helix transmembrane proteins"/>
    <property type="match status" value="1"/>
</dbReference>
<dbReference type="SUPFAM" id="SSF81321">
    <property type="entry name" value="Family A G protein-coupled receptor-like"/>
    <property type="match status" value="1"/>
</dbReference>
<dbReference type="AlphaFoldDB" id="A7RP54"/>
<evidence type="ECO:0000256" key="10">
    <source>
        <dbReference type="RuleBase" id="RU000688"/>
    </source>
</evidence>
<dbReference type="KEGG" id="nve:5518988"/>
<keyword evidence="8" id="KW-0325">Glycoprotein</keyword>
<keyword evidence="9 10" id="KW-0807">Transducer</keyword>
<dbReference type="OMA" id="PISAVWH"/>
<dbReference type="PRINTS" id="PR00237">
    <property type="entry name" value="GPCRRHODOPSN"/>
</dbReference>
<evidence type="ECO:0000256" key="6">
    <source>
        <dbReference type="ARBA" id="ARBA00023136"/>
    </source>
</evidence>
<name>A7RP54_NEMVE</name>
<organism evidence="13 14">
    <name type="scientific">Nematostella vectensis</name>
    <name type="common">Starlet sea anemone</name>
    <dbReference type="NCBI Taxonomy" id="45351"/>
    <lineage>
        <taxon>Eukaryota</taxon>
        <taxon>Metazoa</taxon>
        <taxon>Cnidaria</taxon>
        <taxon>Anthozoa</taxon>
        <taxon>Hexacorallia</taxon>
        <taxon>Actiniaria</taxon>
        <taxon>Edwardsiidae</taxon>
        <taxon>Nematostella</taxon>
    </lineage>
</organism>
<comment type="subcellular location">
    <subcellularLocation>
        <location evidence="1">Cell membrane</location>
        <topology evidence="1">Multi-pass membrane protein</topology>
    </subcellularLocation>
</comment>
<feature type="transmembrane region" description="Helical" evidence="11">
    <location>
        <begin position="164"/>
        <end position="187"/>
    </location>
</feature>
<dbReference type="PANTHER" id="PTHR24246:SF27">
    <property type="entry name" value="ADENOSINE RECEPTOR, ISOFORM A"/>
    <property type="match status" value="1"/>
</dbReference>
<dbReference type="GO" id="GO:0007186">
    <property type="term" value="P:G protein-coupled receptor signaling pathway"/>
    <property type="evidence" value="ECO:0000318"/>
    <property type="project" value="GO_Central"/>
</dbReference>
<dbReference type="CDD" id="cd00637">
    <property type="entry name" value="7tm_classA_rhodopsin-like"/>
    <property type="match status" value="1"/>
</dbReference>
<feature type="transmembrane region" description="Helical" evidence="11">
    <location>
        <begin position="56"/>
        <end position="79"/>
    </location>
</feature>
<proteinExistence type="inferred from homology"/>
<dbReference type="OrthoDB" id="5960696at2759"/>
<dbReference type="PROSITE" id="PS00237">
    <property type="entry name" value="G_PROTEIN_RECEP_F1_1"/>
    <property type="match status" value="1"/>
</dbReference>
<sequence>MFGENECTKVTAPSELSFSTATLSILITLTAFPGNLLVILAIAIDPNKNLRSPFNFLVANLAVADCLVGLLVGPISAVWHMCEGLGRCAEYEAGVVRSIHMSFFISCTASLFSLAALAIDRFLAITTPLKYRLLLSPWRIALVSTVIWTVAVCFPLIYLEVGYIAYTFVFANTAVLATFGVLVFTYVKVFQSLRAQVLQWDQLGNNRSANGVRLRAVRWEQKITKTFLIMLALFIACYLPSCIVIYVMNLCNHCSCVMIHVLRDMQLILVMANSSMNPLVYAYRLKTFRSAFKKILQRCFNAYRRAKQGSFSLSQSQESSGL</sequence>
<dbReference type="PANTHER" id="PTHR24246">
    <property type="entry name" value="OLFACTORY RECEPTOR AND ADENOSINE RECEPTOR"/>
    <property type="match status" value="1"/>
</dbReference>
<evidence type="ECO:0000256" key="2">
    <source>
        <dbReference type="ARBA" id="ARBA00022475"/>
    </source>
</evidence>
<evidence type="ECO:0000256" key="7">
    <source>
        <dbReference type="ARBA" id="ARBA00023170"/>
    </source>
</evidence>